<evidence type="ECO:0000313" key="1">
    <source>
        <dbReference type="EMBL" id="KAI8531861.1"/>
    </source>
</evidence>
<name>A0ACC0LUA7_RHOML</name>
<gene>
    <name evidence="1" type="ORF">RHMOL_Rhmol11G0168700</name>
</gene>
<sequence length="61" mass="7397">MWSLWLVRNDYIFNNSSKQVWEVGDLVKTRVAIWMKAKFDIKVYTVEDFKLFLDGIRKLKL</sequence>
<dbReference type="Proteomes" id="UP001062846">
    <property type="component" value="Chromosome 11"/>
</dbReference>
<evidence type="ECO:0000313" key="2">
    <source>
        <dbReference type="Proteomes" id="UP001062846"/>
    </source>
</evidence>
<accession>A0ACC0LUA7</accession>
<reference evidence="1" key="1">
    <citation type="submission" date="2022-02" db="EMBL/GenBank/DDBJ databases">
        <title>Plant Genome Project.</title>
        <authorList>
            <person name="Zhang R.-G."/>
        </authorList>
    </citation>
    <scope>NUCLEOTIDE SEQUENCE</scope>
    <source>
        <strain evidence="1">AT1</strain>
    </source>
</reference>
<comment type="caution">
    <text evidence="1">The sequence shown here is derived from an EMBL/GenBank/DDBJ whole genome shotgun (WGS) entry which is preliminary data.</text>
</comment>
<proteinExistence type="predicted"/>
<dbReference type="EMBL" id="CM046398">
    <property type="protein sequence ID" value="KAI8531861.1"/>
    <property type="molecule type" value="Genomic_DNA"/>
</dbReference>
<organism evidence="1 2">
    <name type="scientific">Rhododendron molle</name>
    <name type="common">Chinese azalea</name>
    <name type="synonym">Azalea mollis</name>
    <dbReference type="NCBI Taxonomy" id="49168"/>
    <lineage>
        <taxon>Eukaryota</taxon>
        <taxon>Viridiplantae</taxon>
        <taxon>Streptophyta</taxon>
        <taxon>Embryophyta</taxon>
        <taxon>Tracheophyta</taxon>
        <taxon>Spermatophyta</taxon>
        <taxon>Magnoliopsida</taxon>
        <taxon>eudicotyledons</taxon>
        <taxon>Gunneridae</taxon>
        <taxon>Pentapetalae</taxon>
        <taxon>asterids</taxon>
        <taxon>Ericales</taxon>
        <taxon>Ericaceae</taxon>
        <taxon>Ericoideae</taxon>
        <taxon>Rhodoreae</taxon>
        <taxon>Rhododendron</taxon>
    </lineage>
</organism>
<keyword evidence="2" id="KW-1185">Reference proteome</keyword>
<protein>
    <submittedName>
        <fullName evidence="1">Uncharacterized protein</fullName>
    </submittedName>
</protein>